<gene>
    <name evidence="2" type="ORF">GZ22_03470</name>
    <name evidence="3" type="ORF">SAMN04489762_3519</name>
</gene>
<dbReference type="Proteomes" id="UP000027980">
    <property type="component" value="Chromosome"/>
</dbReference>
<feature type="transmembrane region" description="Helical" evidence="1">
    <location>
        <begin position="275"/>
        <end position="296"/>
    </location>
</feature>
<keyword evidence="1" id="KW-1133">Transmembrane helix</keyword>
<feature type="transmembrane region" description="Helical" evidence="1">
    <location>
        <begin position="376"/>
        <end position="400"/>
    </location>
</feature>
<dbReference type="GeneID" id="34221966"/>
<dbReference type="InterPro" id="IPR049576">
    <property type="entry name" value="HDC-like"/>
</dbReference>
<feature type="transmembrane region" description="Helical" evidence="1">
    <location>
        <begin position="222"/>
        <end position="242"/>
    </location>
</feature>
<feature type="transmembrane region" description="Helical" evidence="1">
    <location>
        <begin position="37"/>
        <end position="57"/>
    </location>
</feature>
<accession>A0AAX2EK15</accession>
<evidence type="ECO:0000256" key="1">
    <source>
        <dbReference type="SAM" id="Phobius"/>
    </source>
</evidence>
<evidence type="ECO:0000313" key="5">
    <source>
        <dbReference type="Proteomes" id="UP000199735"/>
    </source>
</evidence>
<dbReference type="CDD" id="cd21416">
    <property type="entry name" value="HDC_protein"/>
    <property type="match status" value="1"/>
</dbReference>
<protein>
    <submittedName>
        <fullName evidence="2">Uncharacterized protein</fullName>
    </submittedName>
</protein>
<feature type="transmembrane region" description="Helical" evidence="1">
    <location>
        <begin position="336"/>
        <end position="355"/>
    </location>
</feature>
<name>A0A075LGM4_9BACI</name>
<dbReference type="EMBL" id="FOCD01000007">
    <property type="protein sequence ID" value="SEO11874.1"/>
    <property type="molecule type" value="Genomic_DNA"/>
</dbReference>
<reference evidence="3 5" key="2">
    <citation type="submission" date="2016-10" db="EMBL/GenBank/DDBJ databases">
        <authorList>
            <person name="Varghese N."/>
            <person name="Submissions S."/>
        </authorList>
    </citation>
    <scope>NUCLEOTIDE SEQUENCE [LARGE SCALE GENOMIC DNA]</scope>
    <source>
        <strain evidence="3 5">DSM 21619</strain>
    </source>
</reference>
<dbReference type="OrthoDB" id="3243277at2"/>
<dbReference type="HOGENOM" id="CLU_056517_1_0_9"/>
<dbReference type="RefSeq" id="WP_051748001.1">
    <property type="nucleotide sequence ID" value="NZ_CP008876.1"/>
</dbReference>
<evidence type="ECO:0000313" key="3">
    <source>
        <dbReference type="EMBL" id="SEO11874.1"/>
    </source>
</evidence>
<feature type="transmembrane region" description="Helical" evidence="1">
    <location>
        <begin position="308"/>
        <end position="330"/>
    </location>
</feature>
<feature type="transmembrane region" description="Helical" evidence="1">
    <location>
        <begin position="150"/>
        <end position="173"/>
    </location>
</feature>
<dbReference type="Proteomes" id="UP000199735">
    <property type="component" value="Unassembled WGS sequence"/>
</dbReference>
<sequence>MWSEISSNPVMITLLLIAVLGLGELISIWTKARIPMLLAALLIYVGLLWAGIIPNGLMSDSVITAFGSLIVAPFIVHLGTLVPFSLIKGQLKPILIALIGSLTAVALVLAIVPIFFDYETAVAGAGPVVGGIVAYLVTSEKLTELGLSSLVIIPALVLSIHKLFGIPLASFFLKRHALVVKQQVQARLHSGAALEKEEVTEERPNKVVKAQNERKLLLPEKYQTSLIFILQLYLGSGIAVILDAVTGVNYTIFCLIIGVIGAYIGFYPAKTMEKANATGIAMIAVIFIVISSMDDVTPAALASYIPEILLICLLGTAGVTLGGLLASKLLGVGKYLGMPVALTALFGFPADYILCEEISREVGETEEEREAIMNEIVTPMLMGGFTTVTTCSILIATVLIGTLN</sequence>
<organism evidence="2 4">
    <name type="scientific">Terribacillus saccharophilus</name>
    <dbReference type="NCBI Taxonomy" id="361277"/>
    <lineage>
        <taxon>Bacteria</taxon>
        <taxon>Bacillati</taxon>
        <taxon>Bacillota</taxon>
        <taxon>Bacilli</taxon>
        <taxon>Bacillales</taxon>
        <taxon>Bacillaceae</taxon>
        <taxon>Terribacillus</taxon>
    </lineage>
</organism>
<reference evidence="2 4" key="1">
    <citation type="submission" date="2014-07" db="EMBL/GenBank/DDBJ databases">
        <title>Complete genome sequence of a moderately halophilic bacterium Terribacillus aidingensis MP602, isolated from Cryptomeria fortunei in Tianmu mountain in China.</title>
        <authorList>
            <person name="Wang Y."/>
            <person name="Lu P."/>
            <person name="Zhang L."/>
        </authorList>
    </citation>
    <scope>NUCLEOTIDE SEQUENCE [LARGE SCALE GENOMIC DNA]</scope>
    <source>
        <strain evidence="2 4">MP602</strain>
    </source>
</reference>
<feature type="transmembrane region" description="Helical" evidence="1">
    <location>
        <begin position="94"/>
        <end position="115"/>
    </location>
</feature>
<feature type="transmembrane region" description="Helical" evidence="1">
    <location>
        <begin position="63"/>
        <end position="87"/>
    </location>
</feature>
<proteinExistence type="predicted"/>
<evidence type="ECO:0000313" key="2">
    <source>
        <dbReference type="EMBL" id="AIF65795.1"/>
    </source>
</evidence>
<evidence type="ECO:0000313" key="4">
    <source>
        <dbReference type="Proteomes" id="UP000027980"/>
    </source>
</evidence>
<feature type="transmembrane region" description="Helical" evidence="1">
    <location>
        <begin position="249"/>
        <end position="269"/>
    </location>
</feature>
<keyword evidence="1" id="KW-0472">Membrane</keyword>
<dbReference type="KEGG" id="tap:GZ22_03470"/>
<feature type="transmembrane region" description="Helical" evidence="1">
    <location>
        <begin position="12"/>
        <end position="30"/>
    </location>
</feature>
<keyword evidence="1" id="KW-0812">Transmembrane</keyword>
<accession>A0A075LGM4</accession>
<dbReference type="EMBL" id="CP008876">
    <property type="protein sequence ID" value="AIF65795.1"/>
    <property type="molecule type" value="Genomic_DNA"/>
</dbReference>
<dbReference type="AlphaFoldDB" id="A0A075LGM4"/>